<keyword evidence="2" id="KW-1133">Transmembrane helix</keyword>
<feature type="region of interest" description="Disordered" evidence="1">
    <location>
        <begin position="321"/>
        <end position="393"/>
    </location>
</feature>
<feature type="region of interest" description="Disordered" evidence="1">
    <location>
        <begin position="237"/>
        <end position="299"/>
    </location>
</feature>
<evidence type="ECO:0000313" key="4">
    <source>
        <dbReference type="Proteomes" id="UP001212997"/>
    </source>
</evidence>
<dbReference type="EMBL" id="JANAWD010000024">
    <property type="protein sequence ID" value="KAJ3490684.1"/>
    <property type="molecule type" value="Genomic_DNA"/>
</dbReference>
<gene>
    <name evidence="3" type="ORF">NLI96_g1278</name>
</gene>
<feature type="compositionally biased region" description="Basic and acidic residues" evidence="1">
    <location>
        <begin position="375"/>
        <end position="393"/>
    </location>
</feature>
<dbReference type="CDD" id="cd12087">
    <property type="entry name" value="TM_EGFR-like"/>
    <property type="match status" value="1"/>
</dbReference>
<accession>A0AAD5VGC2</accession>
<keyword evidence="4" id="KW-1185">Reference proteome</keyword>
<evidence type="ECO:0000256" key="1">
    <source>
        <dbReference type="SAM" id="MobiDB-lite"/>
    </source>
</evidence>
<dbReference type="Proteomes" id="UP001212997">
    <property type="component" value="Unassembled WGS sequence"/>
</dbReference>
<feature type="transmembrane region" description="Helical" evidence="2">
    <location>
        <begin position="204"/>
        <end position="228"/>
    </location>
</feature>
<evidence type="ECO:0000256" key="2">
    <source>
        <dbReference type="SAM" id="Phobius"/>
    </source>
</evidence>
<organism evidence="3 4">
    <name type="scientific">Meripilus lineatus</name>
    <dbReference type="NCBI Taxonomy" id="2056292"/>
    <lineage>
        <taxon>Eukaryota</taxon>
        <taxon>Fungi</taxon>
        <taxon>Dikarya</taxon>
        <taxon>Basidiomycota</taxon>
        <taxon>Agaricomycotina</taxon>
        <taxon>Agaricomycetes</taxon>
        <taxon>Polyporales</taxon>
        <taxon>Meripilaceae</taxon>
        <taxon>Meripilus</taxon>
    </lineage>
</organism>
<feature type="compositionally biased region" description="Low complexity" evidence="1">
    <location>
        <begin position="260"/>
        <end position="279"/>
    </location>
</feature>
<name>A0AAD5VGC2_9APHY</name>
<keyword evidence="2" id="KW-0472">Membrane</keyword>
<feature type="compositionally biased region" description="Low complexity" evidence="1">
    <location>
        <begin position="175"/>
        <end position="186"/>
    </location>
</feature>
<keyword evidence="2" id="KW-0812">Transmembrane</keyword>
<reference evidence="3" key="1">
    <citation type="submission" date="2022-07" db="EMBL/GenBank/DDBJ databases">
        <title>Genome Sequence of Physisporinus lineatus.</title>
        <authorList>
            <person name="Buettner E."/>
        </authorList>
    </citation>
    <scope>NUCLEOTIDE SEQUENCE</scope>
    <source>
        <strain evidence="3">VT162</strain>
    </source>
</reference>
<feature type="compositionally biased region" description="Gly residues" evidence="1">
    <location>
        <begin position="187"/>
        <end position="196"/>
    </location>
</feature>
<feature type="region of interest" description="Disordered" evidence="1">
    <location>
        <begin position="175"/>
        <end position="196"/>
    </location>
</feature>
<dbReference type="AlphaFoldDB" id="A0AAD5VGC2"/>
<feature type="compositionally biased region" description="Acidic residues" evidence="1">
    <location>
        <begin position="331"/>
        <end position="340"/>
    </location>
</feature>
<protein>
    <submittedName>
        <fullName evidence="3">Uncharacterized protein</fullName>
    </submittedName>
</protein>
<sequence>MLSPSLDTALDDCQVFSANNVYSCFPKNSSVIPQHQIASFVWNSNLPQFTQTNRVNIYLFDASNNQIVEQWLDQPNPRGRSGIIRTPVNDTWLGSRGDQWTGANATFLFYFVITRNDIPAESGIPQPIFTAVQTTFADSVSASMASTSAAAASSRSAASLSSEIAASISSRSAASVSATRPTSSSGSGDGTVQGGSQGTPFPHWAIAVIVVLGTLALLACVILVFFILRRVRNSRNSDLSHRGSMGSSAPMMANAQTGNAPQSPLLAGAALASAAGPGSHRPHSPDIHDGASTLSRASEAAPFSGADAAVIADAFRTTLRKPNFADRPVEEGESPEDPEPDTPTGLPPHMAELMLNRQLAEEGRDIRSVSSSRGVKVETLSDHDTEPYQDRPH</sequence>
<comment type="caution">
    <text evidence="3">The sequence shown here is derived from an EMBL/GenBank/DDBJ whole genome shotgun (WGS) entry which is preliminary data.</text>
</comment>
<evidence type="ECO:0000313" key="3">
    <source>
        <dbReference type="EMBL" id="KAJ3490684.1"/>
    </source>
</evidence>
<proteinExistence type="predicted"/>